<feature type="compositionally biased region" description="Low complexity" evidence="3">
    <location>
        <begin position="91"/>
        <end position="107"/>
    </location>
</feature>
<keyword evidence="5" id="KW-1185">Reference proteome</keyword>
<dbReference type="Pfam" id="PF03932">
    <property type="entry name" value="CutC"/>
    <property type="match status" value="1"/>
</dbReference>
<dbReference type="EMBL" id="BAAFSV010000002">
    <property type="protein sequence ID" value="GAB1314247.1"/>
    <property type="molecule type" value="Genomic_DNA"/>
</dbReference>
<comment type="caution">
    <text evidence="4">The sequence shown here is derived from an EMBL/GenBank/DDBJ whole genome shotgun (WGS) entry which is preliminary data.</text>
</comment>
<dbReference type="GeneID" id="98175200"/>
<organism evidence="4 5">
    <name type="scientific">Madurella fahalii</name>
    <dbReference type="NCBI Taxonomy" id="1157608"/>
    <lineage>
        <taxon>Eukaryota</taxon>
        <taxon>Fungi</taxon>
        <taxon>Dikarya</taxon>
        <taxon>Ascomycota</taxon>
        <taxon>Pezizomycotina</taxon>
        <taxon>Sordariomycetes</taxon>
        <taxon>Sordariomycetidae</taxon>
        <taxon>Sordariales</taxon>
        <taxon>Sordariales incertae sedis</taxon>
        <taxon>Madurella</taxon>
    </lineage>
</organism>
<dbReference type="Gene3D" id="3.20.20.380">
    <property type="entry name" value="Copper homeostasis (CutC) domain"/>
    <property type="match status" value="1"/>
</dbReference>
<proteinExistence type="inferred from homology"/>
<reference evidence="4 5" key="1">
    <citation type="submission" date="2024-09" db="EMBL/GenBank/DDBJ databases">
        <title>Itraconazole resistance in Madurella fahalii resulting from another homologue of gene encoding cytochrome P450 14-alpha sterol demethylase (CYP51).</title>
        <authorList>
            <person name="Yoshioka I."/>
            <person name="Fahal A.H."/>
            <person name="Kaneko S."/>
            <person name="Yaguchi T."/>
        </authorList>
    </citation>
    <scope>NUCLEOTIDE SEQUENCE [LARGE SCALE GENOMIC DNA]</scope>
    <source>
        <strain evidence="4 5">IFM 68171</strain>
    </source>
</reference>
<evidence type="ECO:0000313" key="5">
    <source>
        <dbReference type="Proteomes" id="UP001628179"/>
    </source>
</evidence>
<evidence type="ECO:0000256" key="2">
    <source>
        <dbReference type="ARBA" id="ARBA00019014"/>
    </source>
</evidence>
<evidence type="ECO:0000313" key="4">
    <source>
        <dbReference type="EMBL" id="GAB1314247.1"/>
    </source>
</evidence>
<evidence type="ECO:0000256" key="1">
    <source>
        <dbReference type="ARBA" id="ARBA00007768"/>
    </source>
</evidence>
<sequence>MPSSDFQSRLEVPIFGEVAGAQAASIGASRLELNCSGSYALGGTTPTESSLFALRSALSFHGANRPAIRIMIRPRGPPPPPATASPQSDSQAQTEQQQQQQQQQKQPLQDFIYTPAELATMADSIREFAASGLLDPALGDGFVFGVLRSPPGRDGRSEKEEAEGAVVELDVAQNRRLVELARPFKCVLHRAVDDVFSSCVRLAGLRAGAGIDAAGTTASAAAGAGGDGDGDGDGRRGQRLVETGVEEMMRQVKSCGFDGMLTSGGKGRAVDNVGCLKAVIAAAGRHGVEVIVGGGVRSGNLGRLMDGLGEVGGSVWCHSSCLKVDAEAKEMFDVEEARGLVEGLRSAGWGL</sequence>
<dbReference type="PANTHER" id="PTHR12598">
    <property type="entry name" value="COPPER HOMEOSTASIS PROTEIN CUTC"/>
    <property type="match status" value="1"/>
</dbReference>
<name>A0ABQ0G921_9PEZI</name>
<evidence type="ECO:0000256" key="3">
    <source>
        <dbReference type="SAM" id="MobiDB-lite"/>
    </source>
</evidence>
<protein>
    <recommendedName>
        <fullName evidence="2">Copper homeostasis protein cutC homolog</fullName>
    </recommendedName>
</protein>
<dbReference type="PANTHER" id="PTHR12598:SF0">
    <property type="entry name" value="COPPER HOMEOSTASIS PROTEIN CUTC HOMOLOG"/>
    <property type="match status" value="1"/>
</dbReference>
<comment type="similarity">
    <text evidence="1">Belongs to the CutC family.</text>
</comment>
<dbReference type="SUPFAM" id="SSF110395">
    <property type="entry name" value="CutC-like"/>
    <property type="match status" value="1"/>
</dbReference>
<dbReference type="Proteomes" id="UP001628179">
    <property type="component" value="Unassembled WGS sequence"/>
</dbReference>
<gene>
    <name evidence="4" type="ORF">MFIFM68171_04457</name>
</gene>
<accession>A0ABQ0G921</accession>
<feature type="region of interest" description="Disordered" evidence="3">
    <location>
        <begin position="70"/>
        <end position="107"/>
    </location>
</feature>
<dbReference type="InterPro" id="IPR036822">
    <property type="entry name" value="CutC-like_dom_sf"/>
</dbReference>
<dbReference type="RefSeq" id="XP_070915978.1">
    <property type="nucleotide sequence ID" value="XM_071059877.1"/>
</dbReference>
<dbReference type="InterPro" id="IPR005627">
    <property type="entry name" value="CutC-like"/>
</dbReference>